<organism evidence="4 5">
    <name type="scientific">Acetobacter estunensis</name>
    <dbReference type="NCBI Taxonomy" id="104097"/>
    <lineage>
        <taxon>Bacteria</taxon>
        <taxon>Pseudomonadati</taxon>
        <taxon>Pseudomonadota</taxon>
        <taxon>Alphaproteobacteria</taxon>
        <taxon>Acetobacterales</taxon>
        <taxon>Acetobacteraceae</taxon>
        <taxon>Acetobacter</taxon>
    </lineage>
</organism>
<evidence type="ECO:0000259" key="3">
    <source>
        <dbReference type="PROSITE" id="PS51724"/>
    </source>
</evidence>
<proteinExistence type="predicted"/>
<evidence type="ECO:0000313" key="4">
    <source>
        <dbReference type="EMBL" id="NHO54166.1"/>
    </source>
</evidence>
<sequence length="327" mass="34573">MSLNDSSPPDPHADRLNRARTRERLVADYDDEMEPRPPARPKGGKAAALAALLPTDPMTRRLTYGAVGLGALLLVGIGGWSLFGHHQGGIPIYGPPAQPLREKPADPGGMELDGAIPPPDAPGGAARLAPGPEQPNPEALAAHYGETARSDPPMTDRADPSQPPSSPEALPDTVSTQPQDAAPPQEEPSSDTVAPPSRDDAQPPPAGAEEDTTPTKTPSRTEAAAAPKKEPHKVAEASDAPAATSSGPYSVQLAALDSEANAYKEWDRMKAVSPELFAGHRPQIEKVTHTNAIFYRLRTRGFDSMASARAFCDKLREHGHACNPLRP</sequence>
<keyword evidence="5" id="KW-1185">Reference proteome</keyword>
<keyword evidence="2" id="KW-1133">Transmembrane helix</keyword>
<dbReference type="Gene3D" id="3.30.70.1070">
    <property type="entry name" value="Sporulation related repeat"/>
    <property type="match status" value="1"/>
</dbReference>
<keyword evidence="2" id="KW-0472">Membrane</keyword>
<feature type="region of interest" description="Disordered" evidence="1">
    <location>
        <begin position="94"/>
        <end position="248"/>
    </location>
</feature>
<feature type="compositionally biased region" description="Low complexity" evidence="1">
    <location>
        <begin position="122"/>
        <end position="131"/>
    </location>
</feature>
<protein>
    <submittedName>
        <fullName evidence="4">Sporulation protein</fullName>
    </submittedName>
</protein>
<dbReference type="InterPro" id="IPR007730">
    <property type="entry name" value="SPOR-like_dom"/>
</dbReference>
<gene>
    <name evidence="4" type="ORF">GOB87_09395</name>
</gene>
<dbReference type="RefSeq" id="WP_166315735.1">
    <property type="nucleotide sequence ID" value="NZ_WOTH01000017.1"/>
</dbReference>
<dbReference type="InterPro" id="IPR036680">
    <property type="entry name" value="SPOR-like_sf"/>
</dbReference>
<evidence type="ECO:0000256" key="1">
    <source>
        <dbReference type="SAM" id="MobiDB-lite"/>
    </source>
</evidence>
<feature type="transmembrane region" description="Helical" evidence="2">
    <location>
        <begin position="62"/>
        <end position="83"/>
    </location>
</feature>
<reference evidence="4" key="1">
    <citation type="submission" date="2019-11" db="EMBL/GenBank/DDBJ databases">
        <title>Description of new Acetobacter species.</title>
        <authorList>
            <person name="Cleenwerck I."/>
            <person name="Sombolestani A.S."/>
        </authorList>
    </citation>
    <scope>NUCLEOTIDE SEQUENCE</scope>
    <source>
        <strain evidence="4">LMG 1626</strain>
    </source>
</reference>
<feature type="region of interest" description="Disordered" evidence="1">
    <location>
        <begin position="1"/>
        <end position="45"/>
    </location>
</feature>
<evidence type="ECO:0000313" key="5">
    <source>
        <dbReference type="Proteomes" id="UP000597459"/>
    </source>
</evidence>
<dbReference type="GO" id="GO:0042834">
    <property type="term" value="F:peptidoglycan binding"/>
    <property type="evidence" value="ECO:0007669"/>
    <property type="project" value="InterPro"/>
</dbReference>
<comment type="caution">
    <text evidence="4">The sequence shown here is derived from an EMBL/GenBank/DDBJ whole genome shotgun (WGS) entry which is preliminary data.</text>
</comment>
<dbReference type="Proteomes" id="UP000597459">
    <property type="component" value="Unassembled WGS sequence"/>
</dbReference>
<accession>A0A967B8V3</accession>
<dbReference type="EMBL" id="WOTH01000017">
    <property type="protein sequence ID" value="NHO54166.1"/>
    <property type="molecule type" value="Genomic_DNA"/>
</dbReference>
<feature type="compositionally biased region" description="Basic and acidic residues" evidence="1">
    <location>
        <begin position="146"/>
        <end position="159"/>
    </location>
</feature>
<dbReference type="AlphaFoldDB" id="A0A967B8V3"/>
<dbReference type="SUPFAM" id="SSF110997">
    <property type="entry name" value="Sporulation related repeat"/>
    <property type="match status" value="1"/>
</dbReference>
<keyword evidence="2" id="KW-0812">Transmembrane</keyword>
<dbReference type="PROSITE" id="PS51724">
    <property type="entry name" value="SPOR"/>
    <property type="match status" value="1"/>
</dbReference>
<dbReference type="Pfam" id="PF05036">
    <property type="entry name" value="SPOR"/>
    <property type="match status" value="1"/>
</dbReference>
<evidence type="ECO:0000256" key="2">
    <source>
        <dbReference type="SAM" id="Phobius"/>
    </source>
</evidence>
<feature type="compositionally biased region" description="Basic and acidic residues" evidence="1">
    <location>
        <begin position="227"/>
        <end position="236"/>
    </location>
</feature>
<feature type="domain" description="SPOR" evidence="3">
    <location>
        <begin position="243"/>
        <end position="327"/>
    </location>
</feature>
<feature type="compositionally biased region" description="Basic and acidic residues" evidence="1">
    <location>
        <begin position="11"/>
        <end position="27"/>
    </location>
</feature>
<name>A0A967B8V3_9PROT</name>